<evidence type="ECO:0000256" key="4">
    <source>
        <dbReference type="ARBA" id="ARBA00012438"/>
    </source>
</evidence>
<dbReference type="InterPro" id="IPR036097">
    <property type="entry name" value="HisK_dim/P_sf"/>
</dbReference>
<comment type="caution">
    <text evidence="15">The sequence shown here is derived from an EMBL/GenBank/DDBJ whole genome shotgun (WGS) entry which is preliminary data.</text>
</comment>
<keyword evidence="6" id="KW-0808">Transferase</keyword>
<reference evidence="16" key="1">
    <citation type="journal article" date="2019" name="Int. J. Syst. Evol. Microbiol.">
        <title>The Global Catalogue of Microorganisms (GCM) 10K type strain sequencing project: providing services to taxonomists for standard genome sequencing and annotation.</title>
        <authorList>
            <consortium name="The Broad Institute Genomics Platform"/>
            <consortium name="The Broad Institute Genome Sequencing Center for Infectious Disease"/>
            <person name="Wu L."/>
            <person name="Ma J."/>
        </authorList>
    </citation>
    <scope>NUCLEOTIDE SEQUENCE [LARGE SCALE GENOMIC DNA]</scope>
    <source>
        <strain evidence="16">CGMCC 1.10992</strain>
    </source>
</reference>
<feature type="transmembrane region" description="Helical" evidence="12">
    <location>
        <begin position="12"/>
        <end position="33"/>
    </location>
</feature>
<dbReference type="InterPro" id="IPR011006">
    <property type="entry name" value="CheY-like_superfamily"/>
</dbReference>
<feature type="transmembrane region" description="Helical" evidence="12">
    <location>
        <begin position="253"/>
        <end position="271"/>
    </location>
</feature>
<protein>
    <recommendedName>
        <fullName evidence="4">histidine kinase</fullName>
        <ecNumber evidence="4">2.7.13.3</ecNumber>
    </recommendedName>
</protein>
<dbReference type="Gene3D" id="1.10.287.130">
    <property type="match status" value="1"/>
</dbReference>
<dbReference type="InterPro" id="IPR000014">
    <property type="entry name" value="PAS"/>
</dbReference>
<evidence type="ECO:0000256" key="10">
    <source>
        <dbReference type="ARBA" id="ARBA00023136"/>
    </source>
</evidence>
<dbReference type="InterPro" id="IPR004358">
    <property type="entry name" value="Sig_transdc_His_kin-like_C"/>
</dbReference>
<dbReference type="SUPFAM" id="SSF52172">
    <property type="entry name" value="CheY-like"/>
    <property type="match status" value="1"/>
</dbReference>
<evidence type="ECO:0000259" key="13">
    <source>
        <dbReference type="PROSITE" id="PS50109"/>
    </source>
</evidence>
<dbReference type="Gene3D" id="1.20.1730.10">
    <property type="entry name" value="Sodium/glucose cotransporter"/>
    <property type="match status" value="1"/>
</dbReference>
<keyword evidence="7 12" id="KW-0812">Transmembrane</keyword>
<dbReference type="CDD" id="cd00082">
    <property type="entry name" value="HisKA"/>
    <property type="match status" value="1"/>
</dbReference>
<dbReference type="Pfam" id="PF12860">
    <property type="entry name" value="PAS_7"/>
    <property type="match status" value="1"/>
</dbReference>
<dbReference type="SUPFAM" id="SSF47384">
    <property type="entry name" value="Homodimeric domain of signal transducing histidine kinase"/>
    <property type="match status" value="1"/>
</dbReference>
<evidence type="ECO:0000256" key="5">
    <source>
        <dbReference type="ARBA" id="ARBA00022553"/>
    </source>
</evidence>
<dbReference type="Pfam" id="PF00512">
    <property type="entry name" value="HisKA"/>
    <property type="match status" value="1"/>
</dbReference>
<dbReference type="InterPro" id="IPR001734">
    <property type="entry name" value="Na/solute_symporter"/>
</dbReference>
<feature type="transmembrane region" description="Helical" evidence="12">
    <location>
        <begin position="426"/>
        <end position="444"/>
    </location>
</feature>
<evidence type="ECO:0000256" key="8">
    <source>
        <dbReference type="ARBA" id="ARBA00022777"/>
    </source>
</evidence>
<keyword evidence="8" id="KW-0418">Kinase</keyword>
<evidence type="ECO:0000256" key="1">
    <source>
        <dbReference type="ARBA" id="ARBA00000085"/>
    </source>
</evidence>
<dbReference type="CDD" id="cd00156">
    <property type="entry name" value="REC"/>
    <property type="match status" value="1"/>
</dbReference>
<dbReference type="SMART" id="SM00448">
    <property type="entry name" value="REC"/>
    <property type="match status" value="1"/>
</dbReference>
<evidence type="ECO:0000256" key="2">
    <source>
        <dbReference type="ARBA" id="ARBA00004141"/>
    </source>
</evidence>
<dbReference type="Pfam" id="PF00072">
    <property type="entry name" value="Response_reg"/>
    <property type="match status" value="1"/>
</dbReference>
<dbReference type="Proteomes" id="UP001597380">
    <property type="component" value="Unassembled WGS sequence"/>
</dbReference>
<feature type="domain" description="Histidine kinase" evidence="13">
    <location>
        <begin position="799"/>
        <end position="1018"/>
    </location>
</feature>
<sequence length="1167" mass="128334">MPPAAVPESQLSHWLLMLFSIGYIGLLFLLAYLGDRRIINLRGRWRGWIYALSLTVYCSSWSFLGTAAQASNDPLAHLPIYIGPILLFLFAWPLIQRMIRVSHKLRITSIADLIAARFGKSQPVAMLVTVVALFGTTPYIALQIKAIVQSWLTVAPGSASPQFAALVVIALLAIFTLAFGLRNISVTERHPGLMLAVAFESILKLGAFLMVGGIGTYLLLSEPHTASAGPATTMSTAEIVKTSYENVNVAEQLPGFLASLVMVMAAFLCLPRQFQVMVVECRHTRDTRSSRWLFPLYLALFAIFAIPIGLAGKALLSPDVAPDSYALLLPTVIGADNLMILSFLGTISAASSMVIVSVLALATMISNELLMPLLFRRWEEQRNTSSERFRTWLLNLRRSLIVAVIVLGYVAYRLSPPDTLASLGNMAFGALAQLAPALMAAFYWPKANRTGVTLGLMLGLGCWLALLVLPHFGWVQISSQTLGIAADSAATVTIISLLLNLFGIWLGSQLTRPSVIERIQIGQFLEHHEPDSLPAKHKQVSRRELEALAARFIGEDKAHESFADLEQHLTPEQKKQPQIWFNHTERLMASVMGSSSARLLLDSLIEGRELLVDDVARLIEDASSERLQFSQVMLQGAIENASEGISVIDDQLRLVAWNHRYLEMFSYPESLVKIGQPIEALIRYNVERGLCGPGEVDDHVNKRLEHLKRGTPYSSEREQPNGRVIQIQGNPMPNGGFVMTFSDITDFRRAEKFLKAANEVLEQRVLLRTSELELANSELGRQKKIAERAHNKKSQYMRAVSHDLMQPLEAARLFATTLQERGDLSTEHQGLMGKLMQSLEHAGDLLQDLVEVAQLEGGKLKPQLSCVKISTVLDSLSAEFSALAPSYNVSFHHRSSELCITTDPRLLRRILQNLLGNAFRYAKGGKVLLGIKRRGDHVLLVVMDNGPGIALEDQASIFEPFTRLAHEQTTSTANLSDHGLGLGLSISSGMAAVMKQKLQLFSEPGRGTRFSLAMPICQPCDASQAQVAAPMAPANMLEGAQVLCIDNERAVLEGMVALLESWGCVVTQASSPTQALSAIKNFTPQLMLVDYQLEAEFDGLELMDKLREDSNVLIPGVLITAAGEAGLPQKARNKGYHFMRKVIKPAKLRALISQLLRPAMQSDDISN</sequence>
<dbReference type="InterPro" id="IPR036890">
    <property type="entry name" value="HATPase_C_sf"/>
</dbReference>
<dbReference type="PRINTS" id="PR00344">
    <property type="entry name" value="BCTRLSENSOR"/>
</dbReference>
<dbReference type="CDD" id="cd00075">
    <property type="entry name" value="HATPase"/>
    <property type="match status" value="1"/>
</dbReference>
<dbReference type="PROSITE" id="PS50283">
    <property type="entry name" value="NA_SOLUT_SYMP_3"/>
    <property type="match status" value="1"/>
</dbReference>
<feature type="transmembrane region" description="Helical" evidence="12">
    <location>
        <begin position="45"/>
        <end position="64"/>
    </location>
</feature>
<organism evidence="15 16">
    <name type="scientific">Corallincola platygyrae</name>
    <dbReference type="NCBI Taxonomy" id="1193278"/>
    <lineage>
        <taxon>Bacteria</taxon>
        <taxon>Pseudomonadati</taxon>
        <taxon>Pseudomonadota</taxon>
        <taxon>Gammaproteobacteria</taxon>
        <taxon>Alteromonadales</taxon>
        <taxon>Psychromonadaceae</taxon>
        <taxon>Corallincola</taxon>
    </lineage>
</organism>
<evidence type="ECO:0000256" key="12">
    <source>
        <dbReference type="SAM" id="Phobius"/>
    </source>
</evidence>
<feature type="transmembrane region" description="Helical" evidence="12">
    <location>
        <begin position="450"/>
        <end position="469"/>
    </location>
</feature>
<accession>A0ABW4XHQ7</accession>
<dbReference type="InterPro" id="IPR003594">
    <property type="entry name" value="HATPase_dom"/>
</dbReference>
<keyword evidence="9 12" id="KW-1133">Transmembrane helix</keyword>
<dbReference type="InterPro" id="IPR035965">
    <property type="entry name" value="PAS-like_dom_sf"/>
</dbReference>
<dbReference type="InterPro" id="IPR001789">
    <property type="entry name" value="Sig_transdc_resp-reg_receiver"/>
</dbReference>
<dbReference type="InterPro" id="IPR038377">
    <property type="entry name" value="Na/Glc_symporter_sf"/>
</dbReference>
<dbReference type="SMART" id="SM00387">
    <property type="entry name" value="HATPase_c"/>
    <property type="match status" value="1"/>
</dbReference>
<comment type="subcellular location">
    <subcellularLocation>
        <location evidence="2">Membrane</location>
        <topology evidence="2">Multi-pass membrane protein</topology>
    </subcellularLocation>
</comment>
<dbReference type="PROSITE" id="PS50110">
    <property type="entry name" value="RESPONSE_REGULATORY"/>
    <property type="match status" value="1"/>
</dbReference>
<dbReference type="PROSITE" id="PS50109">
    <property type="entry name" value="HIS_KIN"/>
    <property type="match status" value="1"/>
</dbReference>
<feature type="domain" description="Response regulatory" evidence="14">
    <location>
        <begin position="1041"/>
        <end position="1156"/>
    </location>
</feature>
<evidence type="ECO:0000256" key="11">
    <source>
        <dbReference type="PROSITE-ProRule" id="PRU00169"/>
    </source>
</evidence>
<dbReference type="CDD" id="cd10322">
    <property type="entry name" value="SLC5sbd"/>
    <property type="match status" value="1"/>
</dbReference>
<gene>
    <name evidence="15" type="ORF">ACFSJ3_03410</name>
</gene>
<dbReference type="SUPFAM" id="SSF55785">
    <property type="entry name" value="PYP-like sensor domain (PAS domain)"/>
    <property type="match status" value="1"/>
</dbReference>
<dbReference type="SMART" id="SM00388">
    <property type="entry name" value="HisKA"/>
    <property type="match status" value="1"/>
</dbReference>
<feature type="transmembrane region" description="Helical" evidence="12">
    <location>
        <begin position="395"/>
        <end position="414"/>
    </location>
</feature>
<dbReference type="EC" id="2.7.13.3" evidence="4"/>
<dbReference type="SUPFAM" id="SSF55874">
    <property type="entry name" value="ATPase domain of HSP90 chaperone/DNA topoisomerase II/histidine kinase"/>
    <property type="match status" value="1"/>
</dbReference>
<feature type="transmembrane region" description="Helical" evidence="12">
    <location>
        <begin position="162"/>
        <end position="181"/>
    </location>
</feature>
<dbReference type="Gene3D" id="3.40.50.2300">
    <property type="match status" value="1"/>
</dbReference>
<keyword evidence="10 12" id="KW-0472">Membrane</keyword>
<dbReference type="EMBL" id="JBHUHT010000007">
    <property type="protein sequence ID" value="MFD2095017.1"/>
    <property type="molecule type" value="Genomic_DNA"/>
</dbReference>
<keyword evidence="5 11" id="KW-0597">Phosphoprotein</keyword>
<name>A0ABW4XHQ7_9GAMM</name>
<feature type="transmembrane region" description="Helical" evidence="12">
    <location>
        <begin position="124"/>
        <end position="142"/>
    </location>
</feature>
<evidence type="ECO:0000256" key="3">
    <source>
        <dbReference type="ARBA" id="ARBA00006434"/>
    </source>
</evidence>
<feature type="modified residue" description="4-aspartylphosphate" evidence="11">
    <location>
        <position position="1090"/>
    </location>
</feature>
<feature type="transmembrane region" description="Helical" evidence="12">
    <location>
        <begin position="292"/>
        <end position="312"/>
    </location>
</feature>
<feature type="transmembrane region" description="Helical" evidence="12">
    <location>
        <begin position="76"/>
        <end position="95"/>
    </location>
</feature>
<dbReference type="PANTHER" id="PTHR43047:SF9">
    <property type="entry name" value="HISTIDINE KINASE"/>
    <property type="match status" value="1"/>
</dbReference>
<dbReference type="CDD" id="cd00130">
    <property type="entry name" value="PAS"/>
    <property type="match status" value="1"/>
</dbReference>
<evidence type="ECO:0000256" key="7">
    <source>
        <dbReference type="ARBA" id="ARBA00022692"/>
    </source>
</evidence>
<dbReference type="Pfam" id="PF02518">
    <property type="entry name" value="HATPase_c"/>
    <property type="match status" value="1"/>
</dbReference>
<evidence type="ECO:0000256" key="6">
    <source>
        <dbReference type="ARBA" id="ARBA00022679"/>
    </source>
</evidence>
<evidence type="ECO:0000256" key="9">
    <source>
        <dbReference type="ARBA" id="ARBA00022989"/>
    </source>
</evidence>
<dbReference type="PANTHER" id="PTHR43047">
    <property type="entry name" value="TWO-COMPONENT HISTIDINE PROTEIN KINASE"/>
    <property type="match status" value="1"/>
</dbReference>
<proteinExistence type="inferred from homology"/>
<dbReference type="Gene3D" id="3.30.565.10">
    <property type="entry name" value="Histidine kinase-like ATPase, C-terminal domain"/>
    <property type="match status" value="1"/>
</dbReference>
<dbReference type="RefSeq" id="WP_345337925.1">
    <property type="nucleotide sequence ID" value="NZ_BAABLI010000004.1"/>
</dbReference>
<keyword evidence="16" id="KW-1185">Reference proteome</keyword>
<dbReference type="InterPro" id="IPR005467">
    <property type="entry name" value="His_kinase_dom"/>
</dbReference>
<comment type="similarity">
    <text evidence="3">Belongs to the sodium:solute symporter (SSF) (TC 2.A.21) family.</text>
</comment>
<dbReference type="Gene3D" id="3.30.450.20">
    <property type="entry name" value="PAS domain"/>
    <property type="match status" value="1"/>
</dbReference>
<dbReference type="InterPro" id="IPR003661">
    <property type="entry name" value="HisK_dim/P_dom"/>
</dbReference>
<evidence type="ECO:0000259" key="14">
    <source>
        <dbReference type="PROSITE" id="PS50110"/>
    </source>
</evidence>
<evidence type="ECO:0000313" key="16">
    <source>
        <dbReference type="Proteomes" id="UP001597380"/>
    </source>
</evidence>
<comment type="catalytic activity">
    <reaction evidence="1">
        <text>ATP + protein L-histidine = ADP + protein N-phospho-L-histidine.</text>
        <dbReference type="EC" id="2.7.13.3"/>
    </reaction>
</comment>
<feature type="transmembrane region" description="Helical" evidence="12">
    <location>
        <begin position="193"/>
        <end position="220"/>
    </location>
</feature>
<evidence type="ECO:0000313" key="15">
    <source>
        <dbReference type="EMBL" id="MFD2095017.1"/>
    </source>
</evidence>